<evidence type="ECO:0000259" key="14">
    <source>
        <dbReference type="PROSITE" id="PS51873"/>
    </source>
</evidence>
<dbReference type="STRING" id="215250.A0A316YIZ1"/>
<keyword evidence="7 11" id="KW-0863">Zinc-finger</keyword>
<dbReference type="AlphaFoldDB" id="A0A316YIZ1"/>
<feature type="compositionally biased region" description="Basic and acidic residues" evidence="12">
    <location>
        <begin position="133"/>
        <end position="149"/>
    </location>
</feature>
<dbReference type="Gene3D" id="3.30.40.10">
    <property type="entry name" value="Zinc/RING finger domain, C3HC4 (zinc finger)"/>
    <property type="match status" value="1"/>
</dbReference>
<dbReference type="Gene3D" id="3.10.110.10">
    <property type="entry name" value="Ubiquitin Conjugating Enzyme"/>
    <property type="match status" value="1"/>
</dbReference>
<feature type="region of interest" description="Disordered" evidence="12">
    <location>
        <begin position="125"/>
        <end position="214"/>
    </location>
</feature>
<evidence type="ECO:0000259" key="13">
    <source>
        <dbReference type="PROSITE" id="PS50089"/>
    </source>
</evidence>
<evidence type="ECO:0000256" key="4">
    <source>
        <dbReference type="ARBA" id="ARBA00022679"/>
    </source>
</evidence>
<accession>A0A316YIZ1</accession>
<feature type="domain" description="RING-type" evidence="14">
    <location>
        <begin position="381"/>
        <end position="660"/>
    </location>
</feature>
<feature type="compositionally biased region" description="Polar residues" evidence="12">
    <location>
        <begin position="1"/>
        <end position="15"/>
    </location>
</feature>
<dbReference type="FunCoup" id="A0A316YIZ1">
    <property type="interactions" value="117"/>
</dbReference>
<dbReference type="Pfam" id="PF22191">
    <property type="entry name" value="IBR_1"/>
    <property type="match status" value="1"/>
</dbReference>
<evidence type="ECO:0000256" key="3">
    <source>
        <dbReference type="ARBA" id="ARBA00012251"/>
    </source>
</evidence>
<dbReference type="InterPro" id="IPR031127">
    <property type="entry name" value="E3_UB_ligase_RBR"/>
</dbReference>
<keyword evidence="16" id="KW-1185">Reference proteome</keyword>
<keyword evidence="9" id="KW-0862">Zinc</keyword>
<keyword evidence="4" id="KW-0808">Transferase</keyword>
<dbReference type="OrthoDB" id="1431934at2759"/>
<keyword evidence="5" id="KW-0479">Metal-binding</keyword>
<gene>
    <name evidence="15" type="ORF">FA10DRAFT_302549</name>
</gene>
<comment type="catalytic activity">
    <reaction evidence="1">
        <text>[E2 ubiquitin-conjugating enzyme]-S-ubiquitinyl-L-cysteine + [acceptor protein]-L-lysine = [E2 ubiquitin-conjugating enzyme]-L-cysteine + [acceptor protein]-N(6)-ubiquitinyl-L-lysine.</text>
        <dbReference type="EC" id="2.3.2.31"/>
    </reaction>
</comment>
<feature type="domain" description="RING-type" evidence="13">
    <location>
        <begin position="385"/>
        <end position="432"/>
    </location>
</feature>
<reference evidence="15 16" key="1">
    <citation type="journal article" date="2018" name="Mol. Biol. Evol.">
        <title>Broad Genomic Sampling Reveals a Smut Pathogenic Ancestry of the Fungal Clade Ustilaginomycotina.</title>
        <authorList>
            <person name="Kijpornyongpan T."/>
            <person name="Mondo S.J."/>
            <person name="Barry K."/>
            <person name="Sandor L."/>
            <person name="Lee J."/>
            <person name="Lipzen A."/>
            <person name="Pangilinan J."/>
            <person name="LaButti K."/>
            <person name="Hainaut M."/>
            <person name="Henrissat B."/>
            <person name="Grigoriev I.V."/>
            <person name="Spatafora J.W."/>
            <person name="Aime M.C."/>
        </authorList>
    </citation>
    <scope>NUCLEOTIDE SEQUENCE [LARGE SCALE GENOMIC DNA]</scope>
    <source>
        <strain evidence="15 16">MCA 4198</strain>
    </source>
</reference>
<dbReference type="SUPFAM" id="SSF57850">
    <property type="entry name" value="RING/U-box"/>
    <property type="match status" value="3"/>
</dbReference>
<dbReference type="EC" id="2.3.2.31" evidence="3"/>
<dbReference type="CDD" id="cd20354">
    <property type="entry name" value="Rcat_RBR_RNF14"/>
    <property type="match status" value="1"/>
</dbReference>
<dbReference type="InterPro" id="IPR016135">
    <property type="entry name" value="UBQ-conjugating_enzyme/RWD"/>
</dbReference>
<dbReference type="Proteomes" id="UP000245768">
    <property type="component" value="Unassembled WGS sequence"/>
</dbReference>
<evidence type="ECO:0000256" key="5">
    <source>
        <dbReference type="ARBA" id="ARBA00022723"/>
    </source>
</evidence>
<feature type="region of interest" description="Disordered" evidence="12">
    <location>
        <begin position="1"/>
        <end position="39"/>
    </location>
</feature>
<evidence type="ECO:0000256" key="6">
    <source>
        <dbReference type="ARBA" id="ARBA00022737"/>
    </source>
</evidence>
<dbReference type="SMART" id="SM00647">
    <property type="entry name" value="IBR"/>
    <property type="match status" value="2"/>
</dbReference>
<dbReference type="CDD" id="cd23820">
    <property type="entry name" value="RWD_RNF14"/>
    <property type="match status" value="1"/>
</dbReference>
<sequence>MSLTQISRTSTSYQEHNNRKKVPSVTKAPLRRVLMGGDDDVDDAARRAACRQMSEDELLALEAILDNAQLQLQTPREGEASSSRVTLSVSPILPRPMNIVVRSHVFEAAAEGPEDVQEAATTLETMELTSDEPGSKETRSSTAHERGLEQGRSSGRGRDRGRGRGREVGRGRGAEKPQDRGKNEGRAAAVAPEKDNKTPSMRPPPLSAKAQIHSSVRTTTLHDISYLPPIKVHIRLPPGYPLDEAPKVAFIESSWLPQLHRTASGNGTAAGSTARMMAARAAAASSAARSRSRIVAWLKARLDREWEGLQAEVLYSWFEFLRQGWWEEEADPKKPFFEGDTLCFEEYVTLPTSSSSPFTSSLGQLMRAHDMMSKRQAFEGERRFCGICLDEKRGGKCWRLKTCSHIFCQACLGDYLSSMIREGYHRQASACPDPECVKARVAAEREVAEASLLDKPAVRAQCDGGGAISDEELLDFVGRELVDRLNDLREKASAASDPSAGYCPRPGCERIVRGDPRDIGTVYEPMRSCACGFVYCNYCNKAWHGRNPCTFLASSALVQAYVATQPGSAARLQMESRYGRSNLERMVRTHEEESANAAWLDKRTQQCPHCNVRIEKSMGCNHVECRHCHTHLCYRCGTRLNPREPYRHFNTLGTSCYQKLFDGELGRPDDGFVQGGDREGAAEEEEWLNPLDLIDEDELAAWEAENF</sequence>
<proteinExistence type="inferred from homology"/>
<evidence type="ECO:0000313" key="15">
    <source>
        <dbReference type="EMBL" id="PWN89179.1"/>
    </source>
</evidence>
<evidence type="ECO:0000256" key="1">
    <source>
        <dbReference type="ARBA" id="ARBA00001798"/>
    </source>
</evidence>
<dbReference type="GO" id="GO:0008270">
    <property type="term" value="F:zinc ion binding"/>
    <property type="evidence" value="ECO:0007669"/>
    <property type="project" value="UniProtKB-KW"/>
</dbReference>
<evidence type="ECO:0000256" key="9">
    <source>
        <dbReference type="ARBA" id="ARBA00022833"/>
    </source>
</evidence>
<evidence type="ECO:0000256" key="7">
    <source>
        <dbReference type="ARBA" id="ARBA00022771"/>
    </source>
</evidence>
<dbReference type="GeneID" id="37047054"/>
<dbReference type="EMBL" id="KZ819637">
    <property type="protein sequence ID" value="PWN89179.1"/>
    <property type="molecule type" value="Genomic_DNA"/>
</dbReference>
<dbReference type="InterPro" id="IPR001841">
    <property type="entry name" value="Znf_RING"/>
</dbReference>
<comment type="pathway">
    <text evidence="2">Protein modification; protein ubiquitination.</text>
</comment>
<dbReference type="InterPro" id="IPR013083">
    <property type="entry name" value="Znf_RING/FYVE/PHD"/>
</dbReference>
<dbReference type="InterPro" id="IPR006575">
    <property type="entry name" value="RWD_dom"/>
</dbReference>
<dbReference type="InterPro" id="IPR017907">
    <property type="entry name" value="Znf_RING_CS"/>
</dbReference>
<dbReference type="PROSITE" id="PS50089">
    <property type="entry name" value="ZF_RING_2"/>
    <property type="match status" value="1"/>
</dbReference>
<feature type="compositionally biased region" description="Basic and acidic residues" evidence="12">
    <location>
        <begin position="156"/>
        <end position="185"/>
    </location>
</feature>
<dbReference type="InParanoid" id="A0A316YIZ1"/>
<evidence type="ECO:0000256" key="8">
    <source>
        <dbReference type="ARBA" id="ARBA00022786"/>
    </source>
</evidence>
<evidence type="ECO:0000256" key="11">
    <source>
        <dbReference type="PROSITE-ProRule" id="PRU00175"/>
    </source>
</evidence>
<dbReference type="RefSeq" id="XP_025376377.1">
    <property type="nucleotide sequence ID" value="XM_025525138.1"/>
</dbReference>
<keyword evidence="8" id="KW-0833">Ubl conjugation pathway</keyword>
<comment type="similarity">
    <text evidence="10">Belongs to the RBR family. RNF14 subfamily.</text>
</comment>
<evidence type="ECO:0000313" key="16">
    <source>
        <dbReference type="Proteomes" id="UP000245768"/>
    </source>
</evidence>
<keyword evidence="6" id="KW-0677">Repeat</keyword>
<evidence type="ECO:0000256" key="2">
    <source>
        <dbReference type="ARBA" id="ARBA00004906"/>
    </source>
</evidence>
<dbReference type="Pfam" id="PF05773">
    <property type="entry name" value="RWD"/>
    <property type="match status" value="1"/>
</dbReference>
<dbReference type="InterPro" id="IPR047548">
    <property type="entry name" value="Rcat_RBR_RNF14"/>
</dbReference>
<organism evidence="15 16">
    <name type="scientific">Acaromyces ingoldii</name>
    <dbReference type="NCBI Taxonomy" id="215250"/>
    <lineage>
        <taxon>Eukaryota</taxon>
        <taxon>Fungi</taxon>
        <taxon>Dikarya</taxon>
        <taxon>Basidiomycota</taxon>
        <taxon>Ustilaginomycotina</taxon>
        <taxon>Exobasidiomycetes</taxon>
        <taxon>Exobasidiales</taxon>
        <taxon>Cryptobasidiaceae</taxon>
        <taxon>Acaromyces</taxon>
    </lineage>
</organism>
<name>A0A316YIZ1_9BASI</name>
<dbReference type="PROSITE" id="PS51873">
    <property type="entry name" value="TRIAD"/>
    <property type="match status" value="1"/>
</dbReference>
<dbReference type="GO" id="GO:0061630">
    <property type="term" value="F:ubiquitin protein ligase activity"/>
    <property type="evidence" value="ECO:0007669"/>
    <property type="project" value="UniProtKB-EC"/>
</dbReference>
<evidence type="ECO:0000256" key="10">
    <source>
        <dbReference type="ARBA" id="ARBA00044508"/>
    </source>
</evidence>
<dbReference type="InterPro" id="IPR002867">
    <property type="entry name" value="IBR_dom"/>
</dbReference>
<dbReference type="PROSITE" id="PS00518">
    <property type="entry name" value="ZF_RING_1"/>
    <property type="match status" value="1"/>
</dbReference>
<dbReference type="PANTHER" id="PTHR11685">
    <property type="entry name" value="RBR FAMILY RING FINGER AND IBR DOMAIN-CONTAINING"/>
    <property type="match status" value="1"/>
</dbReference>
<evidence type="ECO:0000256" key="12">
    <source>
        <dbReference type="SAM" id="MobiDB-lite"/>
    </source>
</evidence>
<dbReference type="InterPro" id="IPR044066">
    <property type="entry name" value="TRIAD_supradom"/>
</dbReference>
<protein>
    <recommendedName>
        <fullName evidence="3">RBR-type E3 ubiquitin transferase</fullName>
        <ecNumber evidence="3">2.3.2.31</ecNumber>
    </recommendedName>
</protein>
<dbReference type="GO" id="GO:0016567">
    <property type="term" value="P:protein ubiquitination"/>
    <property type="evidence" value="ECO:0007669"/>
    <property type="project" value="InterPro"/>
</dbReference>
<dbReference type="Gene3D" id="1.20.120.1750">
    <property type="match status" value="1"/>
</dbReference>
<dbReference type="Pfam" id="PF01485">
    <property type="entry name" value="IBR"/>
    <property type="match status" value="1"/>
</dbReference>